<dbReference type="RefSeq" id="WP_080460723.1">
    <property type="nucleotide sequence ID" value="NZ_JXMW01000017.1"/>
</dbReference>
<keyword evidence="2" id="KW-1185">Reference proteome</keyword>
<evidence type="ECO:0000313" key="2">
    <source>
        <dbReference type="Proteomes" id="UP000191661"/>
    </source>
</evidence>
<protein>
    <submittedName>
        <fullName evidence="1">Uncharacterized protein</fullName>
    </submittedName>
</protein>
<dbReference type="Proteomes" id="UP000191661">
    <property type="component" value="Unassembled WGS sequence"/>
</dbReference>
<comment type="caution">
    <text evidence="1">The sequence shown here is derived from an EMBL/GenBank/DDBJ whole genome shotgun (WGS) entry which is preliminary data.</text>
</comment>
<name>A0A1V6N119_METAZ</name>
<reference evidence="1 2" key="1">
    <citation type="submission" date="2014-12" db="EMBL/GenBank/DDBJ databases">
        <title>Genome sequence of Methanobrevibacter arboriphilicus DH1, DSM1125.</title>
        <authorList>
            <person name="Poehlein A."/>
            <person name="Thauer R.K."/>
            <person name="Seedorf H."/>
            <person name="Daniel R."/>
        </authorList>
    </citation>
    <scope>NUCLEOTIDE SEQUENCE [LARGE SCALE GENOMIC DNA]</scope>
    <source>
        <strain evidence="1 2">DH1</strain>
    </source>
</reference>
<proteinExistence type="predicted"/>
<gene>
    <name evidence="1" type="ORF">MBBAR_17c00210</name>
</gene>
<evidence type="ECO:0000313" key="1">
    <source>
        <dbReference type="EMBL" id="OQD58381.1"/>
    </source>
</evidence>
<sequence length="97" mass="11083">MVAKVKTTLNLNKDIMKSIKLIALNKETTQTKVINDLLEKAIENEDNIFKKNPKIKPMKKSKFKKDSNKSLEDLIGSIKTKKEIDAVELINEVRKGE</sequence>
<dbReference type="OrthoDB" id="76757at2157"/>
<accession>A0A1V6N119</accession>
<organism evidence="1 2">
    <name type="scientific">Methanobrevibacter arboriphilus JCM 13429 = DSM 1125</name>
    <dbReference type="NCBI Taxonomy" id="1300164"/>
    <lineage>
        <taxon>Archaea</taxon>
        <taxon>Methanobacteriati</taxon>
        <taxon>Methanobacteriota</taxon>
        <taxon>Methanomada group</taxon>
        <taxon>Methanobacteria</taxon>
        <taxon>Methanobacteriales</taxon>
        <taxon>Methanobacteriaceae</taxon>
        <taxon>Methanobrevibacter</taxon>
    </lineage>
</organism>
<dbReference type="AlphaFoldDB" id="A0A1V6N119"/>
<dbReference type="EMBL" id="JXMW01000017">
    <property type="protein sequence ID" value="OQD58381.1"/>
    <property type="molecule type" value="Genomic_DNA"/>
</dbReference>